<reference evidence="12 13" key="2">
    <citation type="journal article" date="2019" name="G3 (Bethesda)">
        <title>Hybrid Assembly of the Genome of the Entomopathogenic Nematode Steinernema carpocapsae Identifies the X-Chromosome.</title>
        <authorList>
            <person name="Serra L."/>
            <person name="Macchietto M."/>
            <person name="Macias-Munoz A."/>
            <person name="McGill C.J."/>
            <person name="Rodriguez I.M."/>
            <person name="Rodriguez B."/>
            <person name="Murad R."/>
            <person name="Mortazavi A."/>
        </authorList>
    </citation>
    <scope>NUCLEOTIDE SEQUENCE [LARGE SCALE GENOMIC DNA]</scope>
    <source>
        <strain evidence="12 13">ALL</strain>
    </source>
</reference>
<sequence>MNWLPSEWRPERLSPSARVGFRHLLPIDVPVVAKLSSVSFPLNYPEYWFHNFCFNAKDEFCAIGCFVEEHLAGFIVVVRDHISYELVHRTTEFERNLAIEADGKLAYVMSLAVDFRFQRLGIGSEMMRVAIANCLCHQLKPKMIYLHVMHDNVGAQKMYSKMGFQHRHTNPRYYYIDRREKAGFILVKDLGAYDSDCAKNKDDAKIVNYQLIRVCIHEMGLLSFTMTWLKTTSIFRFRHLLASDVLAVKKLSKATFESTDDPDWWYEGFCTNRDDDYCAVGCFVDQQLMGYVAISLDYYRKELEKKSTEFEDQLLVEADKKLANVESLVVSRHHQRTGIGSELLRLAIHSCLNHKLTPKIIYLYVDHRNTGAQKLYEKMGFMNRHTEPRYYYDVSGKFQPGFVFVKIL</sequence>
<dbReference type="CDD" id="cd04301">
    <property type="entry name" value="NAT_SF"/>
    <property type="match status" value="2"/>
</dbReference>
<evidence type="ECO:0000256" key="4">
    <source>
        <dbReference type="ARBA" id="ARBA00022853"/>
    </source>
</evidence>
<dbReference type="PANTHER" id="PTHR14744">
    <property type="entry name" value="N-ALPHA-ACETYLTRANSFERASE 60"/>
    <property type="match status" value="1"/>
</dbReference>
<evidence type="ECO:0000256" key="6">
    <source>
        <dbReference type="ARBA" id="ARBA00025774"/>
    </source>
</evidence>
<evidence type="ECO:0000259" key="11">
    <source>
        <dbReference type="PROSITE" id="PS51186"/>
    </source>
</evidence>
<dbReference type="STRING" id="34508.A0A4U5PFM5"/>
<protein>
    <recommendedName>
        <fullName evidence="8">N-alpha-acetyltransferase 60</fullName>
        <ecNumber evidence="7">2.3.1.259</ecNumber>
        <ecNumber evidence="1">2.3.1.48</ecNumber>
    </recommendedName>
</protein>
<proteinExistence type="inferred from homology"/>
<dbReference type="InterPro" id="IPR045141">
    <property type="entry name" value="NAA60-like"/>
</dbReference>
<evidence type="ECO:0000256" key="7">
    <source>
        <dbReference type="ARBA" id="ARBA00026111"/>
    </source>
</evidence>
<gene>
    <name evidence="12" type="ORF">L596_009468</name>
</gene>
<comment type="caution">
    <text evidence="12">The sequence shown here is derived from an EMBL/GenBank/DDBJ whole genome shotgun (WGS) entry which is preliminary data.</text>
</comment>
<dbReference type="EMBL" id="AZBU02000002">
    <property type="protein sequence ID" value="TKR95278.1"/>
    <property type="molecule type" value="Genomic_DNA"/>
</dbReference>
<evidence type="ECO:0000256" key="9">
    <source>
        <dbReference type="ARBA" id="ARBA00048017"/>
    </source>
</evidence>
<keyword evidence="5" id="KW-0012">Acyltransferase</keyword>
<dbReference type="GO" id="GO:0000139">
    <property type="term" value="C:Golgi membrane"/>
    <property type="evidence" value="ECO:0007669"/>
    <property type="project" value="TreeGrafter"/>
</dbReference>
<evidence type="ECO:0000313" key="12">
    <source>
        <dbReference type="EMBL" id="TKR95278.1"/>
    </source>
</evidence>
<evidence type="ECO:0000256" key="2">
    <source>
        <dbReference type="ARBA" id="ARBA00022679"/>
    </source>
</evidence>
<keyword evidence="13" id="KW-1185">Reference proteome</keyword>
<evidence type="ECO:0000256" key="10">
    <source>
        <dbReference type="ARBA" id="ARBA00048848"/>
    </source>
</evidence>
<accession>A0A4U5PFM5</accession>
<dbReference type="InterPro" id="IPR000182">
    <property type="entry name" value="GNAT_dom"/>
</dbReference>
<comment type="catalytic activity">
    <reaction evidence="10">
        <text>N-terminal L-methionyl-[transmembrane protein] + acetyl-CoA = N-terminal N(alpha)-acetyl-L-methionyl-[transmembrane protein] + CoA + H(+)</text>
        <dbReference type="Rhea" id="RHEA:50604"/>
        <dbReference type="Rhea" id="RHEA-COMP:12745"/>
        <dbReference type="Rhea" id="RHEA-COMP:12746"/>
        <dbReference type="ChEBI" id="CHEBI:15378"/>
        <dbReference type="ChEBI" id="CHEBI:57287"/>
        <dbReference type="ChEBI" id="CHEBI:57288"/>
        <dbReference type="ChEBI" id="CHEBI:64731"/>
        <dbReference type="ChEBI" id="CHEBI:133414"/>
        <dbReference type="EC" id="2.3.1.259"/>
    </reaction>
</comment>
<comment type="catalytic activity">
    <reaction evidence="9">
        <text>L-lysyl-[protein] + acetyl-CoA = N(6)-acetyl-L-lysyl-[protein] + CoA + H(+)</text>
        <dbReference type="Rhea" id="RHEA:45948"/>
        <dbReference type="Rhea" id="RHEA-COMP:9752"/>
        <dbReference type="Rhea" id="RHEA-COMP:10731"/>
        <dbReference type="ChEBI" id="CHEBI:15378"/>
        <dbReference type="ChEBI" id="CHEBI:29969"/>
        <dbReference type="ChEBI" id="CHEBI:57287"/>
        <dbReference type="ChEBI" id="CHEBI:57288"/>
        <dbReference type="ChEBI" id="CHEBI:61930"/>
        <dbReference type="EC" id="2.3.1.48"/>
    </reaction>
</comment>
<dbReference type="PROSITE" id="PS51186">
    <property type="entry name" value="GNAT"/>
    <property type="match status" value="2"/>
</dbReference>
<evidence type="ECO:0000256" key="5">
    <source>
        <dbReference type="ARBA" id="ARBA00023315"/>
    </source>
</evidence>
<dbReference type="SUPFAM" id="SSF55729">
    <property type="entry name" value="Acyl-CoA N-acyltransferases (Nat)"/>
    <property type="match status" value="2"/>
</dbReference>
<dbReference type="Pfam" id="PF00583">
    <property type="entry name" value="Acetyltransf_1"/>
    <property type="match status" value="2"/>
</dbReference>
<dbReference type="PANTHER" id="PTHR14744:SF15">
    <property type="entry name" value="N-ALPHA-ACETYLTRANSFERASE 60"/>
    <property type="match status" value="1"/>
</dbReference>
<dbReference type="GO" id="GO:0004402">
    <property type="term" value="F:histone acetyltransferase activity"/>
    <property type="evidence" value="ECO:0007669"/>
    <property type="project" value="TreeGrafter"/>
</dbReference>
<feature type="domain" description="N-acetyltransferase" evidence="11">
    <location>
        <begin position="235"/>
        <end position="408"/>
    </location>
</feature>
<keyword evidence="2" id="KW-0808">Transferase</keyword>
<evidence type="ECO:0000256" key="3">
    <source>
        <dbReference type="ARBA" id="ARBA00022829"/>
    </source>
</evidence>
<dbReference type="GO" id="GO:0120518">
    <property type="term" value="F:protein N-terminal-methionine acetyltransferase activity"/>
    <property type="evidence" value="ECO:0007669"/>
    <property type="project" value="UniProtKB-EC"/>
</dbReference>
<name>A0A4U5PFM5_STECR</name>
<comment type="similarity">
    <text evidence="6">Belongs to the acetyltransferase family. NAA60 subfamily.</text>
</comment>
<dbReference type="Proteomes" id="UP000298663">
    <property type="component" value="Unassembled WGS sequence"/>
</dbReference>
<evidence type="ECO:0000256" key="1">
    <source>
        <dbReference type="ARBA" id="ARBA00013184"/>
    </source>
</evidence>
<dbReference type="GO" id="GO:0007059">
    <property type="term" value="P:chromosome segregation"/>
    <property type="evidence" value="ECO:0007669"/>
    <property type="project" value="UniProtKB-KW"/>
</dbReference>
<dbReference type="InterPro" id="IPR016181">
    <property type="entry name" value="Acyl_CoA_acyltransferase"/>
</dbReference>
<dbReference type="Gene3D" id="3.40.630.30">
    <property type="match status" value="2"/>
</dbReference>
<dbReference type="OrthoDB" id="47017at2759"/>
<dbReference type="EC" id="2.3.1.259" evidence="7"/>
<dbReference type="AlphaFoldDB" id="A0A4U5PFM5"/>
<evidence type="ECO:0000313" key="13">
    <source>
        <dbReference type="Proteomes" id="UP000298663"/>
    </source>
</evidence>
<evidence type="ECO:0000256" key="8">
    <source>
        <dbReference type="ARBA" id="ARBA00026144"/>
    </source>
</evidence>
<keyword evidence="4" id="KW-0156">Chromatin regulator</keyword>
<keyword evidence="3" id="KW-0159">Chromosome partition</keyword>
<feature type="domain" description="N-acetyltransferase" evidence="11">
    <location>
        <begin position="19"/>
        <end position="191"/>
    </location>
</feature>
<organism evidence="12 13">
    <name type="scientific">Steinernema carpocapsae</name>
    <name type="common">Entomopathogenic nematode</name>
    <dbReference type="NCBI Taxonomy" id="34508"/>
    <lineage>
        <taxon>Eukaryota</taxon>
        <taxon>Metazoa</taxon>
        <taxon>Ecdysozoa</taxon>
        <taxon>Nematoda</taxon>
        <taxon>Chromadorea</taxon>
        <taxon>Rhabditida</taxon>
        <taxon>Tylenchina</taxon>
        <taxon>Panagrolaimomorpha</taxon>
        <taxon>Strongyloidoidea</taxon>
        <taxon>Steinernematidae</taxon>
        <taxon>Steinernema</taxon>
    </lineage>
</organism>
<dbReference type="EC" id="2.3.1.48" evidence="1"/>
<reference evidence="12 13" key="1">
    <citation type="journal article" date="2015" name="Genome Biol.">
        <title>Comparative genomics of Steinernema reveals deeply conserved gene regulatory networks.</title>
        <authorList>
            <person name="Dillman A.R."/>
            <person name="Macchietto M."/>
            <person name="Porter C.F."/>
            <person name="Rogers A."/>
            <person name="Williams B."/>
            <person name="Antoshechkin I."/>
            <person name="Lee M.M."/>
            <person name="Goodwin Z."/>
            <person name="Lu X."/>
            <person name="Lewis E.E."/>
            <person name="Goodrich-Blair H."/>
            <person name="Stock S.P."/>
            <person name="Adams B.J."/>
            <person name="Sternberg P.W."/>
            <person name="Mortazavi A."/>
        </authorList>
    </citation>
    <scope>NUCLEOTIDE SEQUENCE [LARGE SCALE GENOMIC DNA]</scope>
    <source>
        <strain evidence="12 13">ALL</strain>
    </source>
</reference>